<protein>
    <recommendedName>
        <fullName evidence="4">Cellulase</fullName>
    </recommendedName>
</protein>
<evidence type="ECO:0000313" key="2">
    <source>
        <dbReference type="EMBL" id="CAK0828488.1"/>
    </source>
</evidence>
<comment type="caution">
    <text evidence="2">The sequence shown here is derived from an EMBL/GenBank/DDBJ whole genome shotgun (WGS) entry which is preliminary data.</text>
</comment>
<feature type="region of interest" description="Disordered" evidence="1">
    <location>
        <begin position="359"/>
        <end position="378"/>
    </location>
</feature>
<gene>
    <name evidence="2" type="ORF">PCOR1329_LOCUS27692</name>
</gene>
<dbReference type="Proteomes" id="UP001189429">
    <property type="component" value="Unassembled WGS sequence"/>
</dbReference>
<keyword evidence="3" id="KW-1185">Reference proteome</keyword>
<evidence type="ECO:0000256" key="1">
    <source>
        <dbReference type="SAM" id="MobiDB-lite"/>
    </source>
</evidence>
<evidence type="ECO:0008006" key="4">
    <source>
        <dbReference type="Google" id="ProtNLM"/>
    </source>
</evidence>
<evidence type="ECO:0000313" key="3">
    <source>
        <dbReference type="Proteomes" id="UP001189429"/>
    </source>
</evidence>
<proteinExistence type="predicted"/>
<reference evidence="2" key="1">
    <citation type="submission" date="2023-10" db="EMBL/GenBank/DDBJ databases">
        <authorList>
            <person name="Chen Y."/>
            <person name="Shah S."/>
            <person name="Dougan E. K."/>
            <person name="Thang M."/>
            <person name="Chan C."/>
        </authorList>
    </citation>
    <scope>NUCLEOTIDE SEQUENCE [LARGE SCALE GENOMIC DNA]</scope>
</reference>
<sequence length="480" mass="49505">MTASVACCVCGGGVNGFSTTTETSSRTTSTTSSYCVDWRPASEDHWYVGSTSQDCGYLAYFCQDSIASVPSFGHTASEACCYCGGGTGYTSTQITLTNTTSSSTSFTSSTTGVTDTSSFSSSTTFTSSTSSTSTTTHSSTTGTTASTLTRCEDWVPLMVGLSESAWYDSTGPAFGCDFYEAHGLCGTGEDFENFDRTADEACCACGGGVNIASTTTGTYTTTTRCVDMVPAGAGGYWYDSRGTLYNCRFYAHADFCTSEGALYPNFGYTAQEVCCVCSGGTGKTATNTTSTGSSTSTAITITATITSTSSHTVTTSGSTTSMTVTSTTGSVTSSASATTSSRTSSTLSLSSSTSVTAVSSTSSRSNTSTSTSATTSSTSGTLTTLALCADYVPEDADKWYDSLGAEYDCKWYATDGGGDYCGEFGSVQSLNFNRTAREACCACGGGVRYTQTTTVTRTSTTECFDWQPSPQVEKANLAGP</sequence>
<accession>A0ABN9S9B7</accession>
<dbReference type="EMBL" id="CAUYUJ010010069">
    <property type="protein sequence ID" value="CAK0828488.1"/>
    <property type="molecule type" value="Genomic_DNA"/>
</dbReference>
<name>A0ABN9S9B7_9DINO</name>
<feature type="region of interest" description="Disordered" evidence="1">
    <location>
        <begin position="310"/>
        <end position="347"/>
    </location>
</feature>
<organism evidence="2 3">
    <name type="scientific">Prorocentrum cordatum</name>
    <dbReference type="NCBI Taxonomy" id="2364126"/>
    <lineage>
        <taxon>Eukaryota</taxon>
        <taxon>Sar</taxon>
        <taxon>Alveolata</taxon>
        <taxon>Dinophyceae</taxon>
        <taxon>Prorocentrales</taxon>
        <taxon>Prorocentraceae</taxon>
        <taxon>Prorocentrum</taxon>
    </lineage>
</organism>
<feature type="region of interest" description="Disordered" evidence="1">
    <location>
        <begin position="100"/>
        <end position="144"/>
    </location>
</feature>